<reference evidence="2 3" key="1">
    <citation type="submission" date="2019-02" db="EMBL/GenBank/DDBJ databases">
        <title>Deep-cultivation of Planctomycetes and their phenomic and genomic characterization uncovers novel biology.</title>
        <authorList>
            <person name="Wiegand S."/>
            <person name="Jogler M."/>
            <person name="Boedeker C."/>
            <person name="Pinto D."/>
            <person name="Vollmers J."/>
            <person name="Rivas-Marin E."/>
            <person name="Kohn T."/>
            <person name="Peeters S.H."/>
            <person name="Heuer A."/>
            <person name="Rast P."/>
            <person name="Oberbeckmann S."/>
            <person name="Bunk B."/>
            <person name="Jeske O."/>
            <person name="Meyerdierks A."/>
            <person name="Storesund J.E."/>
            <person name="Kallscheuer N."/>
            <person name="Luecker S."/>
            <person name="Lage O.M."/>
            <person name="Pohl T."/>
            <person name="Merkel B.J."/>
            <person name="Hornburger P."/>
            <person name="Mueller R.-W."/>
            <person name="Bruemmer F."/>
            <person name="Labrenz M."/>
            <person name="Spormann A.M."/>
            <person name="Op Den Camp H."/>
            <person name="Overmann J."/>
            <person name="Amann R."/>
            <person name="Jetten M.S.M."/>
            <person name="Mascher T."/>
            <person name="Medema M.H."/>
            <person name="Devos D.P."/>
            <person name="Kaster A.-K."/>
            <person name="Ovreas L."/>
            <person name="Rohde M."/>
            <person name="Galperin M.Y."/>
            <person name="Jogler C."/>
        </authorList>
    </citation>
    <scope>NUCLEOTIDE SEQUENCE [LARGE SCALE GENOMIC DNA]</scope>
    <source>
        <strain evidence="2 3">Pla52n</strain>
    </source>
</reference>
<feature type="transmembrane region" description="Helical" evidence="1">
    <location>
        <begin position="400"/>
        <end position="421"/>
    </location>
</feature>
<protein>
    <submittedName>
        <fullName evidence="2">ABC-2 family transporter protein</fullName>
    </submittedName>
</protein>
<name>A0A5C6APT8_9BACT</name>
<accession>A0A5C6APT8</accession>
<feature type="transmembrane region" description="Helical" evidence="1">
    <location>
        <begin position="433"/>
        <end position="450"/>
    </location>
</feature>
<dbReference type="AlphaFoldDB" id="A0A5C6APT8"/>
<evidence type="ECO:0000313" key="2">
    <source>
        <dbReference type="EMBL" id="TWU01239.1"/>
    </source>
</evidence>
<comment type="caution">
    <text evidence="2">The sequence shown here is derived from an EMBL/GenBank/DDBJ whole genome shotgun (WGS) entry which is preliminary data.</text>
</comment>
<feature type="transmembrane region" description="Helical" evidence="1">
    <location>
        <begin position="344"/>
        <end position="370"/>
    </location>
</feature>
<keyword evidence="1" id="KW-1133">Transmembrane helix</keyword>
<feature type="transmembrane region" description="Helical" evidence="1">
    <location>
        <begin position="275"/>
        <end position="294"/>
    </location>
</feature>
<keyword evidence="3" id="KW-1185">Reference proteome</keyword>
<dbReference type="EMBL" id="SJPN01000005">
    <property type="protein sequence ID" value="TWU01239.1"/>
    <property type="molecule type" value="Genomic_DNA"/>
</dbReference>
<gene>
    <name evidence="2" type="ORF">Pla52n_46120</name>
</gene>
<sequence>MASVTADLPPSETSSASWIDRIDAWCIRLGDSFNPILVKETRQALKSRQFVVTFSLVLFAALAWTVGGSLSMMPQIYTTPSAPRMMVGYYFLLAVPMMLVVPMAAYRSLEGEIDDGTLELLSITALSPWQIVLGKLASASLQMVLYFVALFPCLAYAYTLRGVDMPTTILVIGLTIVVAVFLTVTALFMATLSRARTGRILTLLGLLIVLLWGEYGVGFAVVMMITQGNPMTAAATIFAATALFSFALATGNLMLTIAAAQLTPESENRSTPVRLALLIVTAVLVSIAGLAMFTMRDDGIGFYTLCAVACAGLWTLASSMMVAESGVMTPRIQRELPSSFFGRMALTWMTPGPGTGLVFAGTVILFLLALQQLSVYLIVDQGWISGWRANEFEMYFGQPAAVYAGYLVGFLVVVRLVMMVVRLKNNPRVEIGLAVLVVVAVFAVLIPYSIELHYNDYRQVTYSGTQITNWGFTLSQSVEGRLNPWIAKTILGVGILMWMMALFSIPAVVQPRKTATPERVQEELSRG</sequence>
<proteinExistence type="predicted"/>
<dbReference type="Pfam" id="PF12679">
    <property type="entry name" value="ABC2_membrane_2"/>
    <property type="match status" value="1"/>
</dbReference>
<feature type="transmembrane region" description="Helical" evidence="1">
    <location>
        <begin position="300"/>
        <end position="323"/>
    </location>
</feature>
<evidence type="ECO:0000256" key="1">
    <source>
        <dbReference type="SAM" id="Phobius"/>
    </source>
</evidence>
<keyword evidence="1" id="KW-0812">Transmembrane</keyword>
<feature type="transmembrane region" description="Helical" evidence="1">
    <location>
        <begin position="136"/>
        <end position="157"/>
    </location>
</feature>
<dbReference type="GO" id="GO:0005886">
    <property type="term" value="C:plasma membrane"/>
    <property type="evidence" value="ECO:0007669"/>
    <property type="project" value="UniProtKB-SubCell"/>
</dbReference>
<feature type="transmembrane region" description="Helical" evidence="1">
    <location>
        <begin position="237"/>
        <end position="263"/>
    </location>
</feature>
<organism evidence="2 3">
    <name type="scientific">Stieleria varia</name>
    <dbReference type="NCBI Taxonomy" id="2528005"/>
    <lineage>
        <taxon>Bacteria</taxon>
        <taxon>Pseudomonadati</taxon>
        <taxon>Planctomycetota</taxon>
        <taxon>Planctomycetia</taxon>
        <taxon>Pirellulales</taxon>
        <taxon>Pirellulaceae</taxon>
        <taxon>Stieleria</taxon>
    </lineage>
</organism>
<dbReference type="GO" id="GO:0140359">
    <property type="term" value="F:ABC-type transporter activity"/>
    <property type="evidence" value="ECO:0007669"/>
    <property type="project" value="InterPro"/>
</dbReference>
<keyword evidence="1" id="KW-0472">Membrane</keyword>
<dbReference type="RefSeq" id="WP_231742190.1">
    <property type="nucleotide sequence ID" value="NZ_CP151726.1"/>
</dbReference>
<dbReference type="Proteomes" id="UP000320176">
    <property type="component" value="Unassembled WGS sequence"/>
</dbReference>
<evidence type="ECO:0000313" key="3">
    <source>
        <dbReference type="Proteomes" id="UP000320176"/>
    </source>
</evidence>
<feature type="transmembrane region" description="Helical" evidence="1">
    <location>
        <begin position="50"/>
        <end position="67"/>
    </location>
</feature>
<feature type="transmembrane region" description="Helical" evidence="1">
    <location>
        <begin position="200"/>
        <end position="225"/>
    </location>
</feature>
<feature type="transmembrane region" description="Helical" evidence="1">
    <location>
        <begin position="485"/>
        <end position="509"/>
    </location>
</feature>
<feature type="transmembrane region" description="Helical" evidence="1">
    <location>
        <begin position="87"/>
        <end position="106"/>
    </location>
</feature>
<feature type="transmembrane region" description="Helical" evidence="1">
    <location>
        <begin position="169"/>
        <end position="188"/>
    </location>
</feature>